<evidence type="ECO:0000256" key="2">
    <source>
        <dbReference type="ARBA" id="ARBA00022729"/>
    </source>
</evidence>
<accession>A0A4W5LRG5</accession>
<dbReference type="Ensembl" id="ENSHHUT00000029685.1">
    <property type="protein sequence ID" value="ENSHHUP00000028513.1"/>
    <property type="gene ID" value="ENSHHUG00000018167.1"/>
</dbReference>
<dbReference type="Pfam" id="PF14670">
    <property type="entry name" value="FXa_inhibition"/>
    <property type="match status" value="1"/>
</dbReference>
<dbReference type="PROSITE" id="PS51120">
    <property type="entry name" value="LDLRB"/>
    <property type="match status" value="2"/>
</dbReference>
<reference evidence="9" key="1">
    <citation type="submission" date="2018-06" db="EMBL/GenBank/DDBJ databases">
        <title>Genome assembly of Danube salmon.</title>
        <authorList>
            <person name="Macqueen D.J."/>
            <person name="Gundappa M.K."/>
        </authorList>
    </citation>
    <scope>NUCLEOTIDE SEQUENCE [LARGE SCALE GENOMIC DNA]</scope>
</reference>
<evidence type="ECO:0000313" key="9">
    <source>
        <dbReference type="Proteomes" id="UP000314982"/>
    </source>
</evidence>
<dbReference type="SUPFAM" id="SSF63825">
    <property type="entry name" value="YWTD domain"/>
    <property type="match status" value="1"/>
</dbReference>
<dbReference type="Gene3D" id="2.120.10.30">
    <property type="entry name" value="TolB, C-terminal domain"/>
    <property type="match status" value="1"/>
</dbReference>
<dbReference type="InterPro" id="IPR011042">
    <property type="entry name" value="6-blade_b-propeller_TolB-like"/>
</dbReference>
<dbReference type="SMART" id="SM00135">
    <property type="entry name" value="LY"/>
    <property type="match status" value="2"/>
</dbReference>
<protein>
    <recommendedName>
        <fullName evidence="7">EGF-like domain-containing protein</fullName>
    </recommendedName>
</protein>
<dbReference type="AlphaFoldDB" id="A0A4W5LRG5"/>
<reference evidence="8" key="3">
    <citation type="submission" date="2025-09" db="UniProtKB">
        <authorList>
            <consortium name="Ensembl"/>
        </authorList>
    </citation>
    <scope>IDENTIFICATION</scope>
</reference>
<feature type="repeat" description="LDL-receptor class B" evidence="6">
    <location>
        <begin position="88"/>
        <end position="130"/>
    </location>
</feature>
<keyword evidence="2" id="KW-0732">Signal</keyword>
<keyword evidence="3" id="KW-0677">Repeat</keyword>
<feature type="repeat" description="LDL-receptor class B" evidence="6">
    <location>
        <begin position="5"/>
        <end position="47"/>
    </location>
</feature>
<keyword evidence="5" id="KW-0325">Glycoprotein</keyword>
<feature type="domain" description="EGF-like" evidence="7">
    <location>
        <begin position="137"/>
        <end position="175"/>
    </location>
</feature>
<dbReference type="Pfam" id="PF00058">
    <property type="entry name" value="Ldl_recept_b"/>
    <property type="match status" value="3"/>
</dbReference>
<dbReference type="FunFam" id="2.120.10.30:FF:000241">
    <property type="entry name" value="Low-density lipoprotein receptor-related protein 6"/>
    <property type="match status" value="1"/>
</dbReference>
<dbReference type="InterPro" id="IPR000742">
    <property type="entry name" value="EGF"/>
</dbReference>
<keyword evidence="1" id="KW-0245">EGF-like domain</keyword>
<dbReference type="InterPro" id="IPR050778">
    <property type="entry name" value="Cueball_EGF_LRP_Nidogen"/>
</dbReference>
<evidence type="ECO:0000256" key="3">
    <source>
        <dbReference type="ARBA" id="ARBA00022737"/>
    </source>
</evidence>
<evidence type="ECO:0000313" key="8">
    <source>
        <dbReference type="Ensembl" id="ENSHHUP00000028513.1"/>
    </source>
</evidence>
<organism evidence="8 9">
    <name type="scientific">Hucho hucho</name>
    <name type="common">huchen</name>
    <dbReference type="NCBI Taxonomy" id="62062"/>
    <lineage>
        <taxon>Eukaryota</taxon>
        <taxon>Metazoa</taxon>
        <taxon>Chordata</taxon>
        <taxon>Craniata</taxon>
        <taxon>Vertebrata</taxon>
        <taxon>Euteleostomi</taxon>
        <taxon>Actinopterygii</taxon>
        <taxon>Neopterygii</taxon>
        <taxon>Teleostei</taxon>
        <taxon>Protacanthopterygii</taxon>
        <taxon>Salmoniformes</taxon>
        <taxon>Salmonidae</taxon>
        <taxon>Salmoninae</taxon>
        <taxon>Hucho</taxon>
    </lineage>
</organism>
<dbReference type="Proteomes" id="UP000314982">
    <property type="component" value="Unassembled WGS sequence"/>
</dbReference>
<evidence type="ECO:0000256" key="1">
    <source>
        <dbReference type="ARBA" id="ARBA00022536"/>
    </source>
</evidence>
<keyword evidence="9" id="KW-1185">Reference proteome</keyword>
<evidence type="ECO:0000256" key="5">
    <source>
        <dbReference type="ARBA" id="ARBA00023180"/>
    </source>
</evidence>
<name>A0A4W5LRG5_9TELE</name>
<evidence type="ECO:0000259" key="7">
    <source>
        <dbReference type="SMART" id="SM00181"/>
    </source>
</evidence>
<dbReference type="GO" id="GO:0007399">
    <property type="term" value="P:nervous system development"/>
    <property type="evidence" value="ECO:0007669"/>
    <property type="project" value="TreeGrafter"/>
</dbReference>
<dbReference type="GeneTree" id="ENSGT00940000158990"/>
<dbReference type="STRING" id="62062.ENSHHUP00000028513"/>
<dbReference type="PANTHER" id="PTHR46513:SF40">
    <property type="entry name" value="LOW-DENSITY LIPOPROTEIN RECEPTOR-RELATED PROTEIN 6"/>
    <property type="match status" value="1"/>
</dbReference>
<keyword evidence="4" id="KW-1015">Disulfide bond</keyword>
<dbReference type="SUPFAM" id="SSF57196">
    <property type="entry name" value="EGF/Laminin"/>
    <property type="match status" value="1"/>
</dbReference>
<evidence type="ECO:0000256" key="4">
    <source>
        <dbReference type="ARBA" id="ARBA00023157"/>
    </source>
</evidence>
<reference evidence="8" key="2">
    <citation type="submission" date="2025-08" db="UniProtKB">
        <authorList>
            <consortium name="Ensembl"/>
        </authorList>
    </citation>
    <scope>IDENTIFICATION</scope>
</reference>
<proteinExistence type="predicted"/>
<dbReference type="PANTHER" id="PTHR46513">
    <property type="entry name" value="VITELLOGENIN RECEPTOR-LIKE PROTEIN-RELATED-RELATED"/>
    <property type="match status" value="1"/>
</dbReference>
<dbReference type="SMART" id="SM00181">
    <property type="entry name" value="EGF"/>
    <property type="match status" value="1"/>
</dbReference>
<sequence length="219" mass="24886">MSLSRFMYWTEWGGKPKIDRSAMDGTGRITLVPNVGRANGLTIDYAERRLYWTDLDTTLIESSNMLGLEREVIADDLPHPFGLTQYQDYIYWTDWSQRSIERANKTSGQNRTVIQGHLDYVMDILVFHSSRQGGWNACASTNGQCSHLCLAVPISSFVCGCPAHFSLNYDNKTCSGERGARAHTHTIHTHTHTHYTHTHTHTHTLHTHTHTHTHMILGL</sequence>
<evidence type="ECO:0000256" key="6">
    <source>
        <dbReference type="PROSITE-ProRule" id="PRU00461"/>
    </source>
</evidence>
<dbReference type="InterPro" id="IPR000033">
    <property type="entry name" value="LDLR_classB_rpt"/>
</dbReference>